<dbReference type="EMBL" id="AP018365">
    <property type="protein sequence ID" value="BBA99717.1"/>
    <property type="molecule type" value="Genomic_DNA"/>
</dbReference>
<dbReference type="Proteomes" id="UP000595703">
    <property type="component" value="Chromosome"/>
</dbReference>
<feature type="region of interest" description="Disordered" evidence="5">
    <location>
        <begin position="184"/>
        <end position="211"/>
    </location>
</feature>
<dbReference type="InterPro" id="IPR049445">
    <property type="entry name" value="TetR_SbtR-like_C"/>
</dbReference>
<evidence type="ECO:0000256" key="4">
    <source>
        <dbReference type="PROSITE-ProRule" id="PRU00335"/>
    </source>
</evidence>
<dbReference type="InterPro" id="IPR001647">
    <property type="entry name" value="HTH_TetR"/>
</dbReference>
<dbReference type="GO" id="GO:0000976">
    <property type="term" value="F:transcription cis-regulatory region binding"/>
    <property type="evidence" value="ECO:0007669"/>
    <property type="project" value="TreeGrafter"/>
</dbReference>
<keyword evidence="8" id="KW-1185">Reference proteome</keyword>
<evidence type="ECO:0000256" key="3">
    <source>
        <dbReference type="ARBA" id="ARBA00023163"/>
    </source>
</evidence>
<keyword evidence="1" id="KW-0805">Transcription regulation</keyword>
<dbReference type="PRINTS" id="PR00455">
    <property type="entry name" value="HTHTETR"/>
</dbReference>
<proteinExistence type="predicted"/>
<keyword evidence="3" id="KW-0804">Transcription</keyword>
<feature type="DNA-binding region" description="H-T-H motif" evidence="4">
    <location>
        <begin position="31"/>
        <end position="50"/>
    </location>
</feature>
<dbReference type="AlphaFoldDB" id="A0A7U3VQD6"/>
<name>A0A7U3VQD6_9ACTN</name>
<evidence type="ECO:0000313" key="8">
    <source>
        <dbReference type="Proteomes" id="UP000595703"/>
    </source>
</evidence>
<dbReference type="GO" id="GO:0003700">
    <property type="term" value="F:DNA-binding transcription factor activity"/>
    <property type="evidence" value="ECO:0007669"/>
    <property type="project" value="TreeGrafter"/>
</dbReference>
<dbReference type="Pfam" id="PF00440">
    <property type="entry name" value="TetR_N"/>
    <property type="match status" value="1"/>
</dbReference>
<dbReference type="InterPro" id="IPR009057">
    <property type="entry name" value="Homeodomain-like_sf"/>
</dbReference>
<reference evidence="7 8" key="4">
    <citation type="journal article" date="2020" name="Sci. Rep.">
        <title>beta-carboline chemical signals induce reveromycin production through a LuxR family regulator in Streptomyces sp. SN-593.</title>
        <authorList>
            <person name="Panthee S."/>
            <person name="Kito N."/>
            <person name="Hayashi T."/>
            <person name="Shimizu T."/>
            <person name="Ishikawa J."/>
            <person name="Hamamoto H."/>
            <person name="Osada H."/>
            <person name="Takahashi S."/>
        </authorList>
    </citation>
    <scope>NUCLEOTIDE SEQUENCE [LARGE SCALE GENOMIC DNA]</scope>
    <source>
        <strain evidence="7 8">SN-593</strain>
    </source>
</reference>
<dbReference type="KEGG" id="arev:RVR_6456"/>
<keyword evidence="2 4" id="KW-0238">DNA-binding</keyword>
<organism evidence="7 8">
    <name type="scientific">Actinacidiphila reveromycinica</name>
    <dbReference type="NCBI Taxonomy" id="659352"/>
    <lineage>
        <taxon>Bacteria</taxon>
        <taxon>Bacillati</taxon>
        <taxon>Actinomycetota</taxon>
        <taxon>Actinomycetes</taxon>
        <taxon>Kitasatosporales</taxon>
        <taxon>Streptomycetaceae</taxon>
        <taxon>Actinacidiphila</taxon>
    </lineage>
</organism>
<dbReference type="Pfam" id="PF21597">
    <property type="entry name" value="TetR_C_43"/>
    <property type="match status" value="1"/>
</dbReference>
<evidence type="ECO:0000259" key="6">
    <source>
        <dbReference type="PROSITE" id="PS50977"/>
    </source>
</evidence>
<reference evidence="7 8" key="1">
    <citation type="journal article" date="2010" name="J. Bacteriol.">
        <title>Biochemical characterization of a novel indole prenyltransferase from Streptomyces sp. SN-593.</title>
        <authorList>
            <person name="Takahashi S."/>
            <person name="Takagi H."/>
            <person name="Toyoda A."/>
            <person name="Uramoto M."/>
            <person name="Nogawa T."/>
            <person name="Ueki M."/>
            <person name="Sakaki Y."/>
            <person name="Osada H."/>
        </authorList>
    </citation>
    <scope>NUCLEOTIDE SEQUENCE [LARGE SCALE GENOMIC DNA]</scope>
    <source>
        <strain evidence="7 8">SN-593</strain>
    </source>
</reference>
<dbReference type="Gene3D" id="1.10.357.10">
    <property type="entry name" value="Tetracycline Repressor, domain 2"/>
    <property type="match status" value="1"/>
</dbReference>
<reference evidence="7 8" key="2">
    <citation type="journal article" date="2011" name="J. Antibiot.">
        <title>Furaquinocins I and J: novel polyketide isoprenoid hybrid compounds from Streptomyces reveromyceticus SN-593.</title>
        <authorList>
            <person name="Panthee S."/>
            <person name="Takahashi S."/>
            <person name="Takagi H."/>
            <person name="Nogawa T."/>
            <person name="Oowada E."/>
            <person name="Uramoto M."/>
            <person name="Osada H."/>
        </authorList>
    </citation>
    <scope>NUCLEOTIDE SEQUENCE [LARGE SCALE GENOMIC DNA]</scope>
    <source>
        <strain evidence="7 8">SN-593</strain>
    </source>
</reference>
<protein>
    <submittedName>
        <fullName evidence="7">Putative TetR family transcriptional regulator</fullName>
    </submittedName>
</protein>
<dbReference type="InterPro" id="IPR036271">
    <property type="entry name" value="Tet_transcr_reg_TetR-rel_C_sf"/>
</dbReference>
<dbReference type="PANTHER" id="PTHR30055:SF234">
    <property type="entry name" value="HTH-TYPE TRANSCRIPTIONAL REGULATOR BETI"/>
    <property type="match status" value="1"/>
</dbReference>
<dbReference type="SUPFAM" id="SSF48498">
    <property type="entry name" value="Tetracyclin repressor-like, C-terminal domain"/>
    <property type="match status" value="1"/>
</dbReference>
<evidence type="ECO:0000256" key="5">
    <source>
        <dbReference type="SAM" id="MobiDB-lite"/>
    </source>
</evidence>
<dbReference type="PROSITE" id="PS50977">
    <property type="entry name" value="HTH_TETR_2"/>
    <property type="match status" value="1"/>
</dbReference>
<reference evidence="7 8" key="3">
    <citation type="journal article" date="2011" name="Nat. Chem. Biol.">
        <title>Reveromycin A biosynthesis uses RevG and RevJ for stereospecific spiroacetal formation.</title>
        <authorList>
            <person name="Takahashi S."/>
            <person name="Toyoda A."/>
            <person name="Sekiyama Y."/>
            <person name="Takagi H."/>
            <person name="Nogawa T."/>
            <person name="Uramoto M."/>
            <person name="Suzuki R."/>
            <person name="Koshino H."/>
            <person name="Kumano T."/>
            <person name="Panthee S."/>
            <person name="Dairi T."/>
            <person name="Ishikawa J."/>
            <person name="Ikeda H."/>
            <person name="Sakaki Y."/>
            <person name="Osada H."/>
        </authorList>
    </citation>
    <scope>NUCLEOTIDE SEQUENCE [LARGE SCALE GENOMIC DNA]</scope>
    <source>
        <strain evidence="7 8">SN-593</strain>
    </source>
</reference>
<evidence type="ECO:0000256" key="2">
    <source>
        <dbReference type="ARBA" id="ARBA00023125"/>
    </source>
</evidence>
<dbReference type="SUPFAM" id="SSF46689">
    <property type="entry name" value="Homeodomain-like"/>
    <property type="match status" value="1"/>
</dbReference>
<gene>
    <name evidence="7" type="ORF">RVR_6456</name>
</gene>
<dbReference type="PANTHER" id="PTHR30055">
    <property type="entry name" value="HTH-TYPE TRANSCRIPTIONAL REGULATOR RUTR"/>
    <property type="match status" value="1"/>
</dbReference>
<accession>A0A7U3VQD6</accession>
<evidence type="ECO:0000313" key="7">
    <source>
        <dbReference type="EMBL" id="BBA99717.1"/>
    </source>
</evidence>
<dbReference type="InterPro" id="IPR050109">
    <property type="entry name" value="HTH-type_TetR-like_transc_reg"/>
</dbReference>
<feature type="compositionally biased region" description="Low complexity" evidence="5">
    <location>
        <begin position="198"/>
        <end position="211"/>
    </location>
</feature>
<feature type="domain" description="HTH tetR-type" evidence="6">
    <location>
        <begin position="9"/>
        <end position="68"/>
    </location>
</feature>
<sequence length="211" mass="22963">MIRMRADAQRNYDRLLEEARQAFIVHGTDVALEDIARHAGVGIGTLYRHFPNRYSLMNGVFHREIDALAARAEELTTAADPTEALTSWLYAIAAHSTLYRGMAAAIGEASDAQMPACKVLLREAGGKLLARAQREGAVREDIRIGDLLKLTYAVVQAAEKDPAEKGVFRRLMTLMMEGIRVRTPAPGTRAAPRDERPATATAASAARGAHA</sequence>
<evidence type="ECO:0000256" key="1">
    <source>
        <dbReference type="ARBA" id="ARBA00023015"/>
    </source>
</evidence>